<feature type="transmembrane region" description="Helical" evidence="2">
    <location>
        <begin position="1666"/>
        <end position="1688"/>
    </location>
</feature>
<dbReference type="InterPro" id="IPR055097">
    <property type="entry name" value="Ig_NUP210_2nd"/>
</dbReference>
<dbReference type="WBParaSite" id="nRc.2.0.1.t45822-RA">
    <property type="protein sequence ID" value="nRc.2.0.1.t45822-RA"/>
    <property type="gene ID" value="nRc.2.0.1.g45822"/>
</dbReference>
<feature type="domain" description="NUP210 Ig-like" evidence="6">
    <location>
        <begin position="21"/>
        <end position="109"/>
    </location>
</feature>
<evidence type="ECO:0000259" key="7">
    <source>
        <dbReference type="Pfam" id="PF22969"/>
    </source>
</evidence>
<feature type="domain" description="NUP210 Ig-like" evidence="8">
    <location>
        <begin position="478"/>
        <end position="562"/>
    </location>
</feature>
<dbReference type="Pfam" id="PF26181">
    <property type="entry name" value="Ig_NUP210_13th"/>
    <property type="match status" value="1"/>
</dbReference>
<dbReference type="Proteomes" id="UP000887565">
    <property type="component" value="Unplaced"/>
</dbReference>
<dbReference type="Pfam" id="PF22962">
    <property type="entry name" value="Ig_NUP210_7th"/>
    <property type="match status" value="1"/>
</dbReference>
<evidence type="ECO:0000259" key="10">
    <source>
        <dbReference type="Pfam" id="PF26181"/>
    </source>
</evidence>
<dbReference type="InterPro" id="IPR055098">
    <property type="entry name" value="Ig_NUP210_3rd"/>
</dbReference>
<dbReference type="Pfam" id="PF22959">
    <property type="entry name" value="Ig_NUP210_15th"/>
    <property type="match status" value="1"/>
</dbReference>
<dbReference type="PANTHER" id="PTHR23019:SF0">
    <property type="entry name" value="NUCLEAR PORE MEMBRANE GLYCOPROTEIN 210"/>
    <property type="match status" value="1"/>
</dbReference>
<proteinExistence type="predicted"/>
<accession>A0A915L4Y8</accession>
<dbReference type="InterPro" id="IPR056897">
    <property type="entry name" value="Ig_NUP210_4th"/>
</dbReference>
<feature type="region of interest" description="Disordered" evidence="1">
    <location>
        <begin position="605"/>
        <end position="624"/>
    </location>
</feature>
<feature type="domain" description="NUP210 Ig-like" evidence="5">
    <location>
        <begin position="232"/>
        <end position="328"/>
    </location>
</feature>
<dbReference type="Pfam" id="PF22967">
    <property type="entry name" value="Ig_NUP210_1st"/>
    <property type="match status" value="1"/>
</dbReference>
<feature type="domain" description="NUP210 fourth Ig-like" evidence="9">
    <location>
        <begin position="338"/>
        <end position="410"/>
    </location>
</feature>
<dbReference type="Pfam" id="PF22969">
    <property type="entry name" value="Ig_NUP210_2nd"/>
    <property type="match status" value="1"/>
</dbReference>
<evidence type="ECO:0000313" key="11">
    <source>
        <dbReference type="Proteomes" id="UP000887565"/>
    </source>
</evidence>
<dbReference type="InterPro" id="IPR055096">
    <property type="entry name" value="Ig_NUP210_1st"/>
</dbReference>
<dbReference type="InterPro" id="IPR056898">
    <property type="entry name" value="Ig_NUP210_6th"/>
</dbReference>
<keyword evidence="2" id="KW-1133">Transmembrane helix</keyword>
<dbReference type="PANTHER" id="PTHR23019">
    <property type="entry name" value="NUCLEAR PORE MEMBRANE GLYCOPROTEIN GP210-RELATED"/>
    <property type="match status" value="1"/>
</dbReference>
<name>A0A915L4Y8_ROMCU</name>
<evidence type="ECO:0000259" key="9">
    <source>
        <dbReference type="Pfam" id="PF24991"/>
    </source>
</evidence>
<protein>
    <submittedName>
        <fullName evidence="12">Nuclear pore membrane glycoprotein 210</fullName>
    </submittedName>
</protein>
<evidence type="ECO:0000259" key="3">
    <source>
        <dbReference type="Pfam" id="PF22959"/>
    </source>
</evidence>
<dbReference type="Pfam" id="PF22963">
    <property type="entry name" value="Ig_NUP210_3rd"/>
    <property type="match status" value="1"/>
</dbReference>
<evidence type="ECO:0000259" key="6">
    <source>
        <dbReference type="Pfam" id="PF22967"/>
    </source>
</evidence>
<keyword evidence="11" id="KW-1185">Reference proteome</keyword>
<dbReference type="Pfam" id="PF24991">
    <property type="entry name" value="Ig_NUP210_4th"/>
    <property type="match status" value="1"/>
</dbReference>
<evidence type="ECO:0000259" key="4">
    <source>
        <dbReference type="Pfam" id="PF22962"/>
    </source>
</evidence>
<feature type="domain" description="NUP210 Ig-like" evidence="7">
    <location>
        <begin position="118"/>
        <end position="223"/>
    </location>
</feature>
<reference evidence="12" key="1">
    <citation type="submission" date="2022-11" db="UniProtKB">
        <authorList>
            <consortium name="WormBaseParasite"/>
        </authorList>
    </citation>
    <scope>IDENTIFICATION</scope>
</reference>
<feature type="domain" description="NUP210 Ig-like" evidence="4">
    <location>
        <begin position="585"/>
        <end position="694"/>
    </location>
</feature>
<evidence type="ECO:0000256" key="2">
    <source>
        <dbReference type="SAM" id="Phobius"/>
    </source>
</evidence>
<feature type="domain" description="NUP210 Ig-like" evidence="3">
    <location>
        <begin position="1210"/>
        <end position="1305"/>
    </location>
</feature>
<dbReference type="GO" id="GO:0005643">
    <property type="term" value="C:nuclear pore"/>
    <property type="evidence" value="ECO:0007669"/>
    <property type="project" value="TreeGrafter"/>
</dbReference>
<keyword evidence="2" id="KW-0812">Transmembrane</keyword>
<dbReference type="Pfam" id="PF24935">
    <property type="entry name" value="Ig_NUP210_6th"/>
    <property type="match status" value="1"/>
</dbReference>
<evidence type="ECO:0000256" key="1">
    <source>
        <dbReference type="SAM" id="MobiDB-lite"/>
    </source>
</evidence>
<feature type="domain" description="NUP210 Ig-like" evidence="10">
    <location>
        <begin position="1006"/>
        <end position="1119"/>
    </location>
</feature>
<evidence type="ECO:0000259" key="5">
    <source>
        <dbReference type="Pfam" id="PF22963"/>
    </source>
</evidence>
<evidence type="ECO:0000313" key="12">
    <source>
        <dbReference type="WBParaSite" id="nRc.2.0.1.t45822-RA"/>
    </source>
</evidence>
<dbReference type="InterPro" id="IPR055094">
    <property type="entry name" value="NUP210_Ig15"/>
</dbReference>
<dbReference type="InterPro" id="IPR045197">
    <property type="entry name" value="NUP210-like"/>
</dbReference>
<keyword evidence="2" id="KW-0472">Membrane</keyword>
<dbReference type="InterPro" id="IPR055099">
    <property type="entry name" value="Ig_NUP210_7th"/>
</dbReference>
<dbReference type="InterPro" id="IPR058779">
    <property type="entry name" value="Ig_NUP210_13th"/>
</dbReference>
<sequence>MNVLLVTSKHYRRMGCFFAPKLNVPKILLPFHSSNDATTFKLEVSNNDDDPCFFWKSTRPDVAVVLFDEPCSKEAVVQGVSREKKKSSSVVLAEDRKTGFILKCDVIVDVIDKIEIQTTTKELYMDDAPEIFSVVAKNDQNDTFSSLNGLIFDWKLENLGGPSSKLVLNFVNFENSEYKGTENIKNLERLGLKGEKVLVEGVGTGRASLSSKLMDSLYTEIESEKIDLAVVAHLLLDPAHDLYILIDSTVTFKTNIVKQGALHPLILNDTKVKPPYNFRLDNAEICRLNHDFSVTALTLGQTNLELIDKNDDSNVGNLPSLMINVVEPFSLRISILPGYSWVLEVGRKYVLSFKLLTDDMHEIYVTKDIKFKTVIAEDYFRVDYESINGSYIVVTPKKSGQTQIQGRYRQFSSSEDVEIYDPLEIEPNNKDVASVTTDGFVELGSAPGFAHLSIFDAKNHLHKSVGKVIISEVHSLQVLDGHRDLEVGAILRLPVVAFTEVELSAKQKVQYSNCSLLSYEIRSVDDSVQSAFTSQDAETDSGSCGNLFIKATKVGIHDVTILLNRYNLEPIKLELRINVYPPLNIVDPSGELVLMVGSEWKVITRGGPPPNSNSPRSYEATAQSKDQGDIIEVENLADFPTDLLPNDQHEGRINSFSVYCRKFGAAKILFHVTNGKSLVSNIFSSSNVSLKVHCVWPDRLAVKQAMIDAKNCPTSNSYETLHYKMPTLFSLQAYDSYDRELLNLSSSKISWEVESHKENSGSNENEESLLSERIDSDDGFAKFVYGSGHYEIETRDNHDDVAVFSLKTSALQVKPKIIGSTSVRIKDLCMYRADKTMVNVNVFDVANVLLNGPDMVEIGKSTTLSVFLISEDGRTLSGAKAKQILNMRLDFSDEFFTLEEQSLISSQDSHHFTFTAKKLGSADIFASIVAKDAVLKSNTHSIQLETIGGPRDMKLEFNISEKSIANVRNDGLIHALKLGQTEICGSFSSNGLTLSKDVIRLNVVNLAKIKIHSRSAAIYNGTSITLFADGISKDGTQLNALSWTNTDTPLKFSWSSDDSNFLFGRDLVSSLENRFAVVFYANKPGMQTIRLQVTSAIAGHSPNAIFPYGVVELNDKIEILCLESPRFEHIDKNVDKPILMTPNTEIRLEANRNKYQKSFRALSDDGLIDIVDSDLLRSSGKKGVSIVQGDVQISNSLNESLSILVKVQPVHHIEAHYSDTFEWGQTHYFPVGCTVNFFITGHTAFGDRFSALNLNVTVRPNRFDLAKLELNHKLSRLSVTFRTEGDISVKISDEGTLGFLIYLHLVAKRLISSPTDSSLNVGDFVCLDSSMAAEREFEKQAWQTSNPLSIKTLTNSGLIFANSGGSAVVSYVPNNLCSSKIRFSVDKIVDLEVVVDKKQNLPSYGTHGDHFIDIPIILNSQSKAHSRKVVEPACLTKIESLVNTDPLIERWLNDLKFLKCHLSFLLNGDLDVSDDEQVFRRLNIDVNPKFSIEMNSYVCRLHFGRLSSKIAEEMSHFQRNATLFVRYKSSSGESEIVKDSNFVIYGPIFIRQSLIKLSKSDTSGKFLTIFGPRDLLSHIVLTSNTNGAVIFGKSLVNISTNSVKIPYKLSKRPLTSHIKDSTQNYSFTLSCSLTGQKVEIPLKFELLPEDYHKTSFWTFMQSLIDLYGSLLLIFSTIIATVICLLIGYKVLYNGSGDGLLIDQNSVKLDTSRNSAMESSVLQTPNRTPFRNLNQSGTPYLWSVNRSQQMTSSPR</sequence>
<evidence type="ECO:0000259" key="8">
    <source>
        <dbReference type="Pfam" id="PF24935"/>
    </source>
</evidence>
<organism evidence="11 12">
    <name type="scientific">Romanomermis culicivorax</name>
    <name type="common">Nematode worm</name>
    <dbReference type="NCBI Taxonomy" id="13658"/>
    <lineage>
        <taxon>Eukaryota</taxon>
        <taxon>Metazoa</taxon>
        <taxon>Ecdysozoa</taxon>
        <taxon>Nematoda</taxon>
        <taxon>Enoplea</taxon>
        <taxon>Dorylaimia</taxon>
        <taxon>Mermithida</taxon>
        <taxon>Mermithoidea</taxon>
        <taxon>Mermithidae</taxon>
        <taxon>Romanomermis</taxon>
    </lineage>
</organism>